<dbReference type="Pfam" id="PF00226">
    <property type="entry name" value="DnaJ"/>
    <property type="match status" value="1"/>
</dbReference>
<dbReference type="OrthoDB" id="445556at2759"/>
<dbReference type="STRING" id="5627.A0A1C7LNL3"/>
<sequence length="148" mass="17064">MSLQSSYYKLSKLYHPDLTKDPKTKDKFQAVSDAYAVLGDDRRRRAYDRSLAEASMARHPYAPPHEASHASAWSYETRKRGATYAWEYSRRPNTAHHAPHRHPPPPPPPGSSHYANQSSDHPHRQHPGHPPPRDPFDPWHRHTLDGIR</sequence>
<dbReference type="AlphaFoldDB" id="A0A1C7LNL3"/>
<dbReference type="InterPro" id="IPR053025">
    <property type="entry name" value="Mito_ATP_Synthase-Asso"/>
</dbReference>
<dbReference type="PROSITE" id="PS50076">
    <property type="entry name" value="DNAJ_2"/>
    <property type="match status" value="1"/>
</dbReference>
<gene>
    <name evidence="3" type="ORF">A0H81_13679</name>
</gene>
<protein>
    <recommendedName>
        <fullName evidence="2">J domain-containing protein</fullName>
    </recommendedName>
</protein>
<dbReference type="PANTHER" id="PTHR44873:SF1">
    <property type="entry name" value="DNAJ HOMOLOG SUBFAMILY C MEMBER 30, MITOCHONDRIAL"/>
    <property type="match status" value="1"/>
</dbReference>
<feature type="compositionally biased region" description="Basic and acidic residues" evidence="1">
    <location>
        <begin position="131"/>
        <end position="148"/>
    </location>
</feature>
<dbReference type="Proteomes" id="UP000092993">
    <property type="component" value="Unassembled WGS sequence"/>
</dbReference>
<feature type="region of interest" description="Disordered" evidence="1">
    <location>
        <begin position="86"/>
        <end position="148"/>
    </location>
</feature>
<keyword evidence="4" id="KW-1185">Reference proteome</keyword>
<evidence type="ECO:0000256" key="1">
    <source>
        <dbReference type="SAM" id="MobiDB-lite"/>
    </source>
</evidence>
<evidence type="ECO:0000259" key="2">
    <source>
        <dbReference type="PROSITE" id="PS50076"/>
    </source>
</evidence>
<accession>A0A1C7LNL3</accession>
<dbReference type="SUPFAM" id="SSF46565">
    <property type="entry name" value="Chaperone J-domain"/>
    <property type="match status" value="1"/>
</dbReference>
<evidence type="ECO:0000313" key="4">
    <source>
        <dbReference type="Proteomes" id="UP000092993"/>
    </source>
</evidence>
<dbReference type="PRINTS" id="PR00625">
    <property type="entry name" value="JDOMAIN"/>
</dbReference>
<dbReference type="CDD" id="cd06257">
    <property type="entry name" value="DnaJ"/>
    <property type="match status" value="1"/>
</dbReference>
<dbReference type="InterPro" id="IPR001623">
    <property type="entry name" value="DnaJ_domain"/>
</dbReference>
<dbReference type="InterPro" id="IPR018253">
    <property type="entry name" value="DnaJ_domain_CS"/>
</dbReference>
<organism evidence="3 4">
    <name type="scientific">Grifola frondosa</name>
    <name type="common">Maitake</name>
    <name type="synonym">Polyporus frondosus</name>
    <dbReference type="NCBI Taxonomy" id="5627"/>
    <lineage>
        <taxon>Eukaryota</taxon>
        <taxon>Fungi</taxon>
        <taxon>Dikarya</taxon>
        <taxon>Basidiomycota</taxon>
        <taxon>Agaricomycotina</taxon>
        <taxon>Agaricomycetes</taxon>
        <taxon>Polyporales</taxon>
        <taxon>Grifolaceae</taxon>
        <taxon>Grifola</taxon>
    </lineage>
</organism>
<dbReference type="EMBL" id="LUGG01000031">
    <property type="protein sequence ID" value="OBZ66351.1"/>
    <property type="molecule type" value="Genomic_DNA"/>
</dbReference>
<dbReference type="PROSITE" id="PS00636">
    <property type="entry name" value="DNAJ_1"/>
    <property type="match status" value="1"/>
</dbReference>
<feature type="region of interest" description="Disordered" evidence="1">
    <location>
        <begin position="55"/>
        <end position="74"/>
    </location>
</feature>
<comment type="caution">
    <text evidence="3">The sequence shown here is derived from an EMBL/GenBank/DDBJ whole genome shotgun (WGS) entry which is preliminary data.</text>
</comment>
<evidence type="ECO:0000313" key="3">
    <source>
        <dbReference type="EMBL" id="OBZ66351.1"/>
    </source>
</evidence>
<feature type="domain" description="J" evidence="2">
    <location>
        <begin position="1"/>
        <end position="51"/>
    </location>
</feature>
<feature type="compositionally biased region" description="Basic residues" evidence="1">
    <location>
        <begin position="93"/>
        <end position="103"/>
    </location>
</feature>
<proteinExistence type="predicted"/>
<name>A0A1C7LNL3_GRIFR</name>
<dbReference type="InterPro" id="IPR036869">
    <property type="entry name" value="J_dom_sf"/>
</dbReference>
<dbReference type="PANTHER" id="PTHR44873">
    <property type="entry name" value="DNAJ HOMOLOG SUBFAMILY C MEMBER 30, MITOCHONDRIAL"/>
    <property type="match status" value="1"/>
</dbReference>
<reference evidence="3 4" key="1">
    <citation type="submission" date="2016-03" db="EMBL/GenBank/DDBJ databases">
        <title>Whole genome sequencing of Grifola frondosa 9006-11.</title>
        <authorList>
            <person name="Min B."/>
            <person name="Park H."/>
            <person name="Kim J.-G."/>
            <person name="Cho H."/>
            <person name="Oh Y.-L."/>
            <person name="Kong W.-S."/>
            <person name="Choi I.-G."/>
        </authorList>
    </citation>
    <scope>NUCLEOTIDE SEQUENCE [LARGE SCALE GENOMIC DNA]</scope>
    <source>
        <strain evidence="3 4">9006-11</strain>
    </source>
</reference>
<dbReference type="Gene3D" id="1.10.287.110">
    <property type="entry name" value="DnaJ domain"/>
    <property type="match status" value="1"/>
</dbReference>